<accession>A0ABN7XMI8</accession>
<evidence type="ECO:0000313" key="1">
    <source>
        <dbReference type="EMBL" id="CAG8856504.1"/>
    </source>
</evidence>
<feature type="non-terminal residue" evidence="1">
    <location>
        <position position="120"/>
    </location>
</feature>
<dbReference type="EMBL" id="CAJVQB010160746">
    <property type="protein sequence ID" value="CAG8856504.1"/>
    <property type="molecule type" value="Genomic_DNA"/>
</dbReference>
<organism evidence="1 2">
    <name type="scientific">Gigaspora margarita</name>
    <dbReference type="NCBI Taxonomy" id="4874"/>
    <lineage>
        <taxon>Eukaryota</taxon>
        <taxon>Fungi</taxon>
        <taxon>Fungi incertae sedis</taxon>
        <taxon>Mucoromycota</taxon>
        <taxon>Glomeromycotina</taxon>
        <taxon>Glomeromycetes</taxon>
        <taxon>Diversisporales</taxon>
        <taxon>Gigasporaceae</taxon>
        <taxon>Gigaspora</taxon>
    </lineage>
</organism>
<dbReference type="PANTHER" id="PTHR32046:SF11">
    <property type="entry name" value="IMMUNE-ASSOCIATED NUCLEOTIDE-BINDING PROTEIN 10-LIKE"/>
    <property type="match status" value="1"/>
</dbReference>
<reference evidence="1 2" key="1">
    <citation type="submission" date="2021-06" db="EMBL/GenBank/DDBJ databases">
        <authorList>
            <person name="Kallberg Y."/>
            <person name="Tangrot J."/>
            <person name="Rosling A."/>
        </authorList>
    </citation>
    <scope>NUCLEOTIDE SEQUENCE [LARGE SCALE GENOMIC DNA]</scope>
    <source>
        <strain evidence="1 2">120-4 pot B 10/14</strain>
    </source>
</reference>
<keyword evidence="2" id="KW-1185">Reference proteome</keyword>
<dbReference type="PANTHER" id="PTHR32046">
    <property type="entry name" value="G DOMAIN-CONTAINING PROTEIN"/>
    <property type="match status" value="1"/>
</dbReference>
<gene>
    <name evidence="1" type="ORF">GMARGA_LOCUS45325</name>
</gene>
<evidence type="ECO:0000313" key="2">
    <source>
        <dbReference type="Proteomes" id="UP000789901"/>
    </source>
</evidence>
<sequence length="120" mass="14038">DTLPVLNRQLEEIQKKSDIEIKICKDTVYCFDNESFRFLAAVKKGIIFTDKENFLSSWEKSANESVRLFQYIKNQELQKEDITADELKNKLYIPTIELKITLLDRPKVECTKSSCKKNAE</sequence>
<dbReference type="Proteomes" id="UP000789901">
    <property type="component" value="Unassembled WGS sequence"/>
</dbReference>
<protein>
    <submittedName>
        <fullName evidence="1">22209_t:CDS:1</fullName>
    </submittedName>
</protein>
<feature type="non-terminal residue" evidence="1">
    <location>
        <position position="1"/>
    </location>
</feature>
<proteinExistence type="predicted"/>
<name>A0ABN7XMI8_GIGMA</name>
<comment type="caution">
    <text evidence="1">The sequence shown here is derived from an EMBL/GenBank/DDBJ whole genome shotgun (WGS) entry which is preliminary data.</text>
</comment>